<organism evidence="2 3">
    <name type="scientific">Panagrellus redivivus</name>
    <name type="common">Microworm</name>
    <dbReference type="NCBI Taxonomy" id="6233"/>
    <lineage>
        <taxon>Eukaryota</taxon>
        <taxon>Metazoa</taxon>
        <taxon>Ecdysozoa</taxon>
        <taxon>Nematoda</taxon>
        <taxon>Chromadorea</taxon>
        <taxon>Rhabditida</taxon>
        <taxon>Tylenchina</taxon>
        <taxon>Panagrolaimomorpha</taxon>
        <taxon>Panagrolaimoidea</taxon>
        <taxon>Panagrolaimidae</taxon>
        <taxon>Panagrellus</taxon>
    </lineage>
</organism>
<proteinExistence type="predicted"/>
<reference evidence="3" key="2">
    <citation type="submission" date="2020-10" db="UniProtKB">
        <authorList>
            <consortium name="WormBaseParasite"/>
        </authorList>
    </citation>
    <scope>IDENTIFICATION</scope>
</reference>
<protein>
    <submittedName>
        <fullName evidence="3">DUF805 domain-containing protein</fullName>
    </submittedName>
</protein>
<reference evidence="2" key="1">
    <citation type="journal article" date="2013" name="Genetics">
        <title>The draft genome and transcriptome of Panagrellus redivivus are shaped by the harsh demands of a free-living lifestyle.</title>
        <authorList>
            <person name="Srinivasan J."/>
            <person name="Dillman A.R."/>
            <person name="Macchietto M.G."/>
            <person name="Heikkinen L."/>
            <person name="Lakso M."/>
            <person name="Fracchia K.M."/>
            <person name="Antoshechkin I."/>
            <person name="Mortazavi A."/>
            <person name="Wong G."/>
            <person name="Sternberg P.W."/>
        </authorList>
    </citation>
    <scope>NUCLEOTIDE SEQUENCE [LARGE SCALE GENOMIC DNA]</scope>
    <source>
        <strain evidence="2">MT8872</strain>
    </source>
</reference>
<evidence type="ECO:0000256" key="1">
    <source>
        <dbReference type="SAM" id="Phobius"/>
    </source>
</evidence>
<feature type="transmembrane region" description="Helical" evidence="1">
    <location>
        <begin position="66"/>
        <end position="85"/>
    </location>
</feature>
<feature type="transmembrane region" description="Helical" evidence="1">
    <location>
        <begin position="97"/>
        <end position="119"/>
    </location>
</feature>
<dbReference type="Proteomes" id="UP000492821">
    <property type="component" value="Unassembled WGS sequence"/>
</dbReference>
<feature type="transmembrane region" description="Helical" evidence="1">
    <location>
        <begin position="134"/>
        <end position="156"/>
    </location>
</feature>
<keyword evidence="1" id="KW-0812">Transmembrane</keyword>
<name>A0A7E4UPN6_PANRE</name>
<keyword evidence="2" id="KW-1185">Reference proteome</keyword>
<evidence type="ECO:0000313" key="2">
    <source>
        <dbReference type="Proteomes" id="UP000492821"/>
    </source>
</evidence>
<evidence type="ECO:0000313" key="3">
    <source>
        <dbReference type="WBParaSite" id="Pan_g1130.t1"/>
    </source>
</evidence>
<keyword evidence="1" id="KW-1133">Transmembrane helix</keyword>
<feature type="transmembrane region" description="Helical" evidence="1">
    <location>
        <begin position="34"/>
        <end position="54"/>
    </location>
</feature>
<keyword evidence="1" id="KW-0472">Membrane</keyword>
<accession>A0A7E4UPN6</accession>
<sequence>MQSLDEAVEPPSYYAPIQAQLDRRVEILCRRIRWVFYAVIGCVGGVYLSMLLHIDELAKEDVPAEWFFALHLGALLLMSFYGILMAKKQSRRHFKPVLAYALYSALITPLLRIVFFTIMPNSAALASVTHSEALAIPMTILSFTSLIPVFTVYYACKQAEDFKDTGILAFPEGRYPDTSKN</sequence>
<dbReference type="WBParaSite" id="Pan_g1130.t1">
    <property type="protein sequence ID" value="Pan_g1130.t1"/>
    <property type="gene ID" value="Pan_g1130"/>
</dbReference>
<dbReference type="AlphaFoldDB" id="A0A7E4UPN6"/>